<dbReference type="Pfam" id="PF13185">
    <property type="entry name" value="GAF_2"/>
    <property type="match status" value="1"/>
</dbReference>
<dbReference type="EMBL" id="JBHSDQ010000003">
    <property type="protein sequence ID" value="MFC4396514.1"/>
    <property type="molecule type" value="Genomic_DNA"/>
</dbReference>
<evidence type="ECO:0000313" key="3">
    <source>
        <dbReference type="Proteomes" id="UP001595778"/>
    </source>
</evidence>
<proteinExistence type="predicted"/>
<reference evidence="3" key="1">
    <citation type="journal article" date="2019" name="Int. J. Syst. Evol. Microbiol.">
        <title>The Global Catalogue of Microorganisms (GCM) 10K type strain sequencing project: providing services to taxonomists for standard genome sequencing and annotation.</title>
        <authorList>
            <consortium name="The Broad Institute Genomics Platform"/>
            <consortium name="The Broad Institute Genome Sequencing Center for Infectious Disease"/>
            <person name="Wu L."/>
            <person name="Ma J."/>
        </authorList>
    </citation>
    <scope>NUCLEOTIDE SEQUENCE [LARGE SCALE GENOMIC DNA]</scope>
    <source>
        <strain evidence="3">PJ61</strain>
    </source>
</reference>
<sequence length="233" mass="25042">MEIRRQGLVPDNHDIGQFLAGLVALAATGLSHADPEMSCGMTVRQPKKPVAQAGSELGARSLDELNNIIGEGPNLTAMAEQRTVLAANLDNECQWPRFVRSAFRHGIRSILCVPLTVEGKTRAALSFYARRPNAFSPADIDIAESFASQASRTLGLVLHIEYLKDTNRDLRAALARRANIHTAQGVGRCQRNHAAPTILERASSTKDVNSGDPTASIVTTVAGDKTSALHLDV</sequence>
<gene>
    <name evidence="2" type="ORF">ACFO0G_10480</name>
</gene>
<evidence type="ECO:0000313" key="2">
    <source>
        <dbReference type="EMBL" id="MFC4396514.1"/>
    </source>
</evidence>
<keyword evidence="3" id="KW-1185">Reference proteome</keyword>
<accession>A0ABV8WKE2</accession>
<dbReference type="SMART" id="SM00065">
    <property type="entry name" value="GAF"/>
    <property type="match status" value="1"/>
</dbReference>
<feature type="domain" description="GAF" evidence="1">
    <location>
        <begin position="14"/>
        <end position="164"/>
    </location>
</feature>
<dbReference type="Proteomes" id="UP001595778">
    <property type="component" value="Unassembled WGS sequence"/>
</dbReference>
<dbReference type="InterPro" id="IPR003018">
    <property type="entry name" value="GAF"/>
</dbReference>
<dbReference type="RefSeq" id="WP_376977448.1">
    <property type="nucleotide sequence ID" value="NZ_JBHSDQ010000003.1"/>
</dbReference>
<organism evidence="2 3">
    <name type="scientific">Arthrobacter sedimenti</name>
    <dbReference type="NCBI Taxonomy" id="2694931"/>
    <lineage>
        <taxon>Bacteria</taxon>
        <taxon>Bacillati</taxon>
        <taxon>Actinomycetota</taxon>
        <taxon>Actinomycetes</taxon>
        <taxon>Micrococcales</taxon>
        <taxon>Micrococcaceae</taxon>
        <taxon>Arthrobacter</taxon>
    </lineage>
</organism>
<dbReference type="Gene3D" id="3.30.450.40">
    <property type="match status" value="1"/>
</dbReference>
<protein>
    <submittedName>
        <fullName evidence="2">GAF domain-containing protein</fullName>
    </submittedName>
</protein>
<name>A0ABV8WKE2_9MICC</name>
<evidence type="ECO:0000259" key="1">
    <source>
        <dbReference type="SMART" id="SM00065"/>
    </source>
</evidence>
<dbReference type="InterPro" id="IPR029016">
    <property type="entry name" value="GAF-like_dom_sf"/>
</dbReference>
<comment type="caution">
    <text evidence="2">The sequence shown here is derived from an EMBL/GenBank/DDBJ whole genome shotgun (WGS) entry which is preliminary data.</text>
</comment>
<dbReference type="SUPFAM" id="SSF55781">
    <property type="entry name" value="GAF domain-like"/>
    <property type="match status" value="1"/>
</dbReference>